<evidence type="ECO:0000256" key="3">
    <source>
        <dbReference type="ARBA" id="ARBA00022801"/>
    </source>
</evidence>
<evidence type="ECO:0000256" key="1">
    <source>
        <dbReference type="ARBA" id="ARBA00007824"/>
    </source>
</evidence>
<evidence type="ECO:0000313" key="8">
    <source>
        <dbReference type="RefSeq" id="XP_055897696.1"/>
    </source>
</evidence>
<dbReference type="Proteomes" id="UP001165740">
    <property type="component" value="Chromosome 9"/>
</dbReference>
<dbReference type="PROSITE" id="PS51934">
    <property type="entry name" value="LRAT"/>
    <property type="match status" value="1"/>
</dbReference>
<dbReference type="GO" id="GO:0005737">
    <property type="term" value="C:cytoplasm"/>
    <property type="evidence" value="ECO:0007669"/>
    <property type="project" value="TreeGrafter"/>
</dbReference>
<evidence type="ECO:0000256" key="5">
    <source>
        <dbReference type="SAM" id="MobiDB-lite"/>
    </source>
</evidence>
<evidence type="ECO:0000313" key="7">
    <source>
        <dbReference type="Proteomes" id="UP001165740"/>
    </source>
</evidence>
<proteinExistence type="inferred from homology"/>
<dbReference type="AlphaFoldDB" id="A0A9W3BE44"/>
<dbReference type="GeneID" id="129928243"/>
<dbReference type="InterPro" id="IPR051496">
    <property type="entry name" value="H-rev107_PLA/AT"/>
</dbReference>
<dbReference type="GO" id="GO:0016410">
    <property type="term" value="F:N-acyltransferase activity"/>
    <property type="evidence" value="ECO:0007669"/>
    <property type="project" value="TreeGrafter"/>
</dbReference>
<keyword evidence="2" id="KW-0808">Transferase</keyword>
<feature type="domain" description="LRAT" evidence="6">
    <location>
        <begin position="108"/>
        <end position="225"/>
    </location>
</feature>
<evidence type="ECO:0000256" key="4">
    <source>
        <dbReference type="ARBA" id="ARBA00023098"/>
    </source>
</evidence>
<protein>
    <submittedName>
        <fullName evidence="8">Uncharacterized protein LOC129928243</fullName>
    </submittedName>
</protein>
<dbReference type="GO" id="GO:0004623">
    <property type="term" value="F:phospholipase A2 activity"/>
    <property type="evidence" value="ECO:0007669"/>
    <property type="project" value="TreeGrafter"/>
</dbReference>
<accession>A0A9W3BE44</accession>
<sequence length="258" mass="29684">MGANGGKESRNCEQLQNLCRGDLIKFAKLNENKYYIYSGNKERLYPLNEKTKEFFSYPEKPGEVATVTFAEACRDSQCSKITVEQWITDIGADISIENFNKKVMQTLLPGDIVKVKSHYALYIGNKKVIHLVNLNSKYGELTKRRKEELKEFPNAQALVTTDKINKISQNVKIFKANRACLHGYEAREIIRRAESQIGPASYNMLFQNSKHFAAEMKYGEQVNELKRSFKIGTSPYEWMSQPGTKHESDSYHQYDQPN</sequence>
<keyword evidence="4" id="KW-0443">Lipid metabolism</keyword>
<dbReference type="OrthoDB" id="421951at2759"/>
<dbReference type="PANTHER" id="PTHR13943">
    <property type="entry name" value="HRAS-LIKE SUPPRESSOR - RELATED"/>
    <property type="match status" value="1"/>
</dbReference>
<keyword evidence="7" id="KW-1185">Reference proteome</keyword>
<dbReference type="Gene3D" id="3.90.1720.10">
    <property type="entry name" value="endopeptidase domain like (from Nostoc punctiforme)"/>
    <property type="match status" value="1"/>
</dbReference>
<reference evidence="8" key="1">
    <citation type="submission" date="2025-08" db="UniProtKB">
        <authorList>
            <consortium name="RefSeq"/>
        </authorList>
    </citation>
    <scope>IDENTIFICATION</scope>
</reference>
<organism evidence="7 8">
    <name type="scientific">Biomphalaria glabrata</name>
    <name type="common">Bloodfluke planorb</name>
    <name type="synonym">Freshwater snail</name>
    <dbReference type="NCBI Taxonomy" id="6526"/>
    <lineage>
        <taxon>Eukaryota</taxon>
        <taxon>Metazoa</taxon>
        <taxon>Spiralia</taxon>
        <taxon>Lophotrochozoa</taxon>
        <taxon>Mollusca</taxon>
        <taxon>Gastropoda</taxon>
        <taxon>Heterobranchia</taxon>
        <taxon>Euthyneura</taxon>
        <taxon>Panpulmonata</taxon>
        <taxon>Hygrophila</taxon>
        <taxon>Lymnaeoidea</taxon>
        <taxon>Planorbidae</taxon>
        <taxon>Biomphalaria</taxon>
    </lineage>
</organism>
<dbReference type="GO" id="GO:0070292">
    <property type="term" value="P:N-acylphosphatidylethanolamine metabolic process"/>
    <property type="evidence" value="ECO:0007669"/>
    <property type="project" value="TreeGrafter"/>
</dbReference>
<evidence type="ECO:0000259" key="6">
    <source>
        <dbReference type="PROSITE" id="PS51934"/>
    </source>
</evidence>
<dbReference type="Pfam" id="PF04970">
    <property type="entry name" value="LRAT"/>
    <property type="match status" value="1"/>
</dbReference>
<gene>
    <name evidence="8" type="primary">LOC129928243</name>
</gene>
<comment type="similarity">
    <text evidence="1">Belongs to the H-rev107 family.</text>
</comment>
<evidence type="ECO:0000256" key="2">
    <source>
        <dbReference type="ARBA" id="ARBA00022679"/>
    </source>
</evidence>
<dbReference type="InterPro" id="IPR007053">
    <property type="entry name" value="LRAT_dom"/>
</dbReference>
<dbReference type="PANTHER" id="PTHR13943:SF77">
    <property type="entry name" value="LRAT DOMAIN-CONTAINING PROTEIN"/>
    <property type="match status" value="1"/>
</dbReference>
<name>A0A9W3BE44_BIOGL</name>
<dbReference type="RefSeq" id="XP_055897696.1">
    <property type="nucleotide sequence ID" value="XM_056041721.1"/>
</dbReference>
<dbReference type="GO" id="GO:0008970">
    <property type="term" value="F:phospholipase A1 activity"/>
    <property type="evidence" value="ECO:0007669"/>
    <property type="project" value="TreeGrafter"/>
</dbReference>
<feature type="region of interest" description="Disordered" evidence="5">
    <location>
        <begin position="239"/>
        <end position="258"/>
    </location>
</feature>
<keyword evidence="3" id="KW-0378">Hydrolase</keyword>